<dbReference type="EMBL" id="BQNB010011925">
    <property type="protein sequence ID" value="GJS96955.1"/>
    <property type="molecule type" value="Genomic_DNA"/>
</dbReference>
<sequence>MAAPIISISSNVSVESVGSSFPRVILIGPIYVEVPVAPEVGAAAVASPTKLLELDTHSSSEADLSESSPPPVSIAPIVSPFLCSNDSESDTEIPERHVSPATSIPEILTAPIFPHPLLMLHHHLSFHLNLLLPHPRFIDNDPFLSDLGRTFLLVDFTVLVDPKL</sequence>
<reference evidence="1" key="2">
    <citation type="submission" date="2022-01" db="EMBL/GenBank/DDBJ databases">
        <authorList>
            <person name="Yamashiro T."/>
            <person name="Shiraishi A."/>
            <person name="Satake H."/>
            <person name="Nakayama K."/>
        </authorList>
    </citation>
    <scope>NUCLEOTIDE SEQUENCE</scope>
</reference>
<dbReference type="Proteomes" id="UP001151760">
    <property type="component" value="Unassembled WGS sequence"/>
</dbReference>
<proteinExistence type="predicted"/>
<protein>
    <submittedName>
        <fullName evidence="1">Uncharacterized protein</fullName>
    </submittedName>
</protein>
<evidence type="ECO:0000313" key="1">
    <source>
        <dbReference type="EMBL" id="GJS96955.1"/>
    </source>
</evidence>
<organism evidence="1 2">
    <name type="scientific">Tanacetum coccineum</name>
    <dbReference type="NCBI Taxonomy" id="301880"/>
    <lineage>
        <taxon>Eukaryota</taxon>
        <taxon>Viridiplantae</taxon>
        <taxon>Streptophyta</taxon>
        <taxon>Embryophyta</taxon>
        <taxon>Tracheophyta</taxon>
        <taxon>Spermatophyta</taxon>
        <taxon>Magnoliopsida</taxon>
        <taxon>eudicotyledons</taxon>
        <taxon>Gunneridae</taxon>
        <taxon>Pentapetalae</taxon>
        <taxon>asterids</taxon>
        <taxon>campanulids</taxon>
        <taxon>Asterales</taxon>
        <taxon>Asteraceae</taxon>
        <taxon>Asteroideae</taxon>
        <taxon>Anthemideae</taxon>
        <taxon>Anthemidinae</taxon>
        <taxon>Tanacetum</taxon>
    </lineage>
</organism>
<keyword evidence="2" id="KW-1185">Reference proteome</keyword>
<gene>
    <name evidence="1" type="ORF">Tco_0803923</name>
</gene>
<comment type="caution">
    <text evidence="1">The sequence shown here is derived from an EMBL/GenBank/DDBJ whole genome shotgun (WGS) entry which is preliminary data.</text>
</comment>
<name>A0ABQ5A763_9ASTR</name>
<accession>A0ABQ5A763</accession>
<evidence type="ECO:0000313" key="2">
    <source>
        <dbReference type="Proteomes" id="UP001151760"/>
    </source>
</evidence>
<reference evidence="1" key="1">
    <citation type="journal article" date="2022" name="Int. J. Mol. Sci.">
        <title>Draft Genome of Tanacetum Coccineum: Genomic Comparison of Closely Related Tanacetum-Family Plants.</title>
        <authorList>
            <person name="Yamashiro T."/>
            <person name="Shiraishi A."/>
            <person name="Nakayama K."/>
            <person name="Satake H."/>
        </authorList>
    </citation>
    <scope>NUCLEOTIDE SEQUENCE</scope>
</reference>